<keyword evidence="2" id="KW-1185">Reference proteome</keyword>
<dbReference type="InterPro" id="IPR036388">
    <property type="entry name" value="WH-like_DNA-bd_sf"/>
</dbReference>
<sequence length="61" mass="6560">MDKYEEAVLEALTNAGKPLKSGEVAKATGLDSKVVAKVIKGLQKQDKVHSPKRCFYAPGSK</sequence>
<dbReference type="Proteomes" id="UP001594351">
    <property type="component" value="Unassembled WGS sequence"/>
</dbReference>
<name>A0ABV6YTV5_UNCC1</name>
<evidence type="ECO:0000313" key="2">
    <source>
        <dbReference type="Proteomes" id="UP001594351"/>
    </source>
</evidence>
<dbReference type="EMBL" id="JBHPBY010000050">
    <property type="protein sequence ID" value="MFC1849642.1"/>
    <property type="molecule type" value="Genomic_DNA"/>
</dbReference>
<comment type="caution">
    <text evidence="1">The sequence shown here is derived from an EMBL/GenBank/DDBJ whole genome shotgun (WGS) entry which is preliminary data.</text>
</comment>
<evidence type="ECO:0000313" key="1">
    <source>
        <dbReference type="EMBL" id="MFC1849642.1"/>
    </source>
</evidence>
<dbReference type="SUPFAM" id="SSF46785">
    <property type="entry name" value="Winged helix' DNA-binding domain"/>
    <property type="match status" value="1"/>
</dbReference>
<protein>
    <submittedName>
        <fullName evidence="1">Transcriptional regulator</fullName>
    </submittedName>
</protein>
<dbReference type="InterPro" id="IPR036390">
    <property type="entry name" value="WH_DNA-bd_sf"/>
</dbReference>
<reference evidence="1 2" key="1">
    <citation type="submission" date="2024-09" db="EMBL/GenBank/DDBJ databases">
        <title>Laminarin stimulates single cell rates of sulfate reduction while oxygen inhibits transcriptomic activity in coastal marine sediment.</title>
        <authorList>
            <person name="Lindsay M."/>
            <person name="Orcutt B."/>
            <person name="Emerson D."/>
            <person name="Stepanauskas R."/>
            <person name="D'Angelo T."/>
        </authorList>
    </citation>
    <scope>NUCLEOTIDE SEQUENCE [LARGE SCALE GENOMIC DNA]</scope>
    <source>
        <strain evidence="1">SAG AM-311-K15</strain>
    </source>
</reference>
<accession>A0ABV6YTV5</accession>
<proteinExistence type="predicted"/>
<gene>
    <name evidence="1" type="ORF">ACFL27_05475</name>
</gene>
<dbReference type="Gene3D" id="1.10.10.10">
    <property type="entry name" value="Winged helix-like DNA-binding domain superfamily/Winged helix DNA-binding domain"/>
    <property type="match status" value="1"/>
</dbReference>
<organism evidence="1 2">
    <name type="scientific">candidate division CSSED10-310 bacterium</name>
    <dbReference type="NCBI Taxonomy" id="2855610"/>
    <lineage>
        <taxon>Bacteria</taxon>
        <taxon>Bacteria division CSSED10-310</taxon>
    </lineage>
</organism>